<reference evidence="3" key="1">
    <citation type="submission" date="2025-08" db="UniProtKB">
        <authorList>
            <consortium name="RefSeq"/>
        </authorList>
    </citation>
    <scope>IDENTIFICATION</scope>
</reference>
<dbReference type="OrthoDB" id="8917067at2759"/>
<dbReference type="AlphaFoldDB" id="A0A6P8G4L0"/>
<feature type="region of interest" description="Disordered" evidence="1">
    <location>
        <begin position="701"/>
        <end position="749"/>
    </location>
</feature>
<feature type="compositionally biased region" description="Basic and acidic residues" evidence="1">
    <location>
        <begin position="701"/>
        <end position="710"/>
    </location>
</feature>
<feature type="region of interest" description="Disordered" evidence="1">
    <location>
        <begin position="1"/>
        <end position="225"/>
    </location>
</feature>
<feature type="compositionally biased region" description="Basic and acidic residues" evidence="1">
    <location>
        <begin position="244"/>
        <end position="254"/>
    </location>
</feature>
<evidence type="ECO:0000313" key="3">
    <source>
        <dbReference type="RefSeq" id="XP_031430335.1"/>
    </source>
</evidence>
<sequence>MDDCGQGGGDEVKEEEDDESANGQVDERKVEVGQAGNNEEATRNEEQGKGPKEERKDGEGERVNGTENEHPEIKVEKQDEERESIVEGGGTKNVDGVEEDKAAGEAGKVNEDSQAGDTLKDDGTDTKVEEAEKSEECTAEDVGKSENETCDGERQWSSGVREADDSKEKADECGGDDTSSEKREQRKEDESGGDGTRSEERDQRMEDGAEAGKDVNGEEKDDVMEVNVEETIVHDIAISGDGAESEHGEKSAEVMERSMDEVMEIKAEQTEVHELAVSGVETEPECVVINGENGEEITSSETNGDIVKEKSELEGQGPQQIIDEEQRDSADREQEIEETKIEEIVGITRNSVVDLTDGDDTERQRKPSSDGSVEMQVKMEDEKVKEKSELSVADGDEHASVLSKDDPNRHNAANQATDAGKVYRQVEETSTDIEPFNAVQESESLNTMHTSGAVTDAPCDSGGHAETKGHKYESQISVDKEDTSTKEGQANTQEQDGTEKEHKDPVVNGEQSGAENVTSPVHLAQEEVGDLVSKWVNLHQSSRYFQTFIEPLDDIKETSSKGEVEMNGHSVKGEGSQVTNLPESDTQNQISERKEDNCSPPMSAHTEDKQETAVEDFVMETQEEKTESDVRSKHSNDESVLATKDMLEERQDKEIRDLRLTAETKYATNDTASTATKDRENPPYEQGVVSSRVINLIAITKAKDDSKLDSESSSESASHAKTDNSVHSGHAEDTTEKNPQLRFEDVMQQSLSRDRLSAFSVEDSRLFGPTTYPRLATAQPEQSY</sequence>
<name>A0A6P8G4L0_CLUHA</name>
<feature type="compositionally biased region" description="Basic and acidic residues" evidence="1">
    <location>
        <begin position="99"/>
        <end position="111"/>
    </location>
</feature>
<proteinExistence type="predicted"/>
<dbReference type="GeneID" id="116222040"/>
<feature type="compositionally biased region" description="Polar residues" evidence="1">
    <location>
        <begin position="509"/>
        <end position="519"/>
    </location>
</feature>
<feature type="region of interest" description="Disordered" evidence="1">
    <location>
        <begin position="351"/>
        <end position="521"/>
    </location>
</feature>
<feature type="compositionally biased region" description="Basic and acidic residues" evidence="1">
    <location>
        <begin position="622"/>
        <end position="637"/>
    </location>
</feature>
<feature type="compositionally biased region" description="Basic and acidic residues" evidence="1">
    <location>
        <begin position="645"/>
        <end position="662"/>
    </location>
</feature>
<feature type="compositionally biased region" description="Basic and acidic residues" evidence="1">
    <location>
        <begin position="118"/>
        <end position="154"/>
    </location>
</feature>
<gene>
    <name evidence="3" type="primary">LOC116222040</name>
</gene>
<feature type="compositionally biased region" description="Polar residues" evidence="1">
    <location>
        <begin position="439"/>
        <end position="453"/>
    </location>
</feature>
<feature type="compositionally biased region" description="Basic and acidic residues" evidence="1">
    <location>
        <begin position="327"/>
        <end position="337"/>
    </location>
</feature>
<evidence type="ECO:0000313" key="2">
    <source>
        <dbReference type="Proteomes" id="UP000515152"/>
    </source>
</evidence>
<feature type="compositionally biased region" description="Basic and acidic residues" evidence="1">
    <location>
        <begin position="161"/>
        <end position="172"/>
    </location>
</feature>
<feature type="compositionally biased region" description="Basic and acidic residues" evidence="1">
    <location>
        <begin position="718"/>
        <end position="736"/>
    </location>
</feature>
<feature type="compositionally biased region" description="Polar residues" evidence="1">
    <location>
        <begin position="486"/>
        <end position="495"/>
    </location>
</feature>
<feature type="compositionally biased region" description="Polar residues" evidence="1">
    <location>
        <begin position="576"/>
        <end position="590"/>
    </location>
</feature>
<keyword evidence="2" id="KW-1185">Reference proteome</keyword>
<feature type="region of interest" description="Disordered" evidence="1">
    <location>
        <begin position="276"/>
        <end position="337"/>
    </location>
</feature>
<dbReference type="RefSeq" id="XP_031430335.1">
    <property type="nucleotide sequence ID" value="XM_031574475.2"/>
</dbReference>
<dbReference type="Proteomes" id="UP000515152">
    <property type="component" value="Chromosome 10"/>
</dbReference>
<feature type="compositionally biased region" description="Basic and acidic residues" evidence="1">
    <location>
        <begin position="377"/>
        <end position="409"/>
    </location>
</feature>
<feature type="compositionally biased region" description="Basic and acidic residues" evidence="1">
    <location>
        <begin position="179"/>
        <end position="218"/>
    </location>
</feature>
<dbReference type="KEGG" id="char:116222040"/>
<feature type="region of interest" description="Disordered" evidence="1">
    <location>
        <begin position="559"/>
        <end position="688"/>
    </location>
</feature>
<feature type="compositionally biased region" description="Polar residues" evidence="1">
    <location>
        <begin position="666"/>
        <end position="675"/>
    </location>
</feature>
<organism evidence="2 3">
    <name type="scientific">Clupea harengus</name>
    <name type="common">Atlantic herring</name>
    <dbReference type="NCBI Taxonomy" id="7950"/>
    <lineage>
        <taxon>Eukaryota</taxon>
        <taxon>Metazoa</taxon>
        <taxon>Chordata</taxon>
        <taxon>Craniata</taxon>
        <taxon>Vertebrata</taxon>
        <taxon>Euteleostomi</taxon>
        <taxon>Actinopterygii</taxon>
        <taxon>Neopterygii</taxon>
        <taxon>Teleostei</taxon>
        <taxon>Clupei</taxon>
        <taxon>Clupeiformes</taxon>
        <taxon>Clupeoidei</taxon>
        <taxon>Clupeidae</taxon>
        <taxon>Clupea</taxon>
    </lineage>
</organism>
<accession>A0A6P8G4L0</accession>
<feature type="compositionally biased region" description="Basic and acidic residues" evidence="1">
    <location>
        <begin position="40"/>
        <end position="85"/>
    </location>
</feature>
<feature type="compositionally biased region" description="Basic and acidic residues" evidence="1">
    <location>
        <begin position="463"/>
        <end position="485"/>
    </location>
</feature>
<protein>
    <submittedName>
        <fullName evidence="3">S-antigen protein-like</fullName>
    </submittedName>
</protein>
<evidence type="ECO:0000256" key="1">
    <source>
        <dbReference type="SAM" id="MobiDB-lite"/>
    </source>
</evidence>
<feature type="region of interest" description="Disordered" evidence="1">
    <location>
        <begin position="235"/>
        <end position="254"/>
    </location>
</feature>